<keyword evidence="2" id="KW-1133">Transmembrane helix</keyword>
<feature type="transmembrane region" description="Helical" evidence="2">
    <location>
        <begin position="91"/>
        <end position="111"/>
    </location>
</feature>
<keyword evidence="2" id="KW-0812">Transmembrane</keyword>
<reference evidence="3" key="1">
    <citation type="journal article" date="2023" name="Plant J.">
        <title>The genome of the king protea, Protea cynaroides.</title>
        <authorList>
            <person name="Chang J."/>
            <person name="Duong T.A."/>
            <person name="Schoeman C."/>
            <person name="Ma X."/>
            <person name="Roodt D."/>
            <person name="Barker N."/>
            <person name="Li Z."/>
            <person name="Van de Peer Y."/>
            <person name="Mizrachi E."/>
        </authorList>
    </citation>
    <scope>NUCLEOTIDE SEQUENCE</scope>
    <source>
        <tissue evidence="3">Young leaves</tissue>
    </source>
</reference>
<organism evidence="3 4">
    <name type="scientific">Protea cynaroides</name>
    <dbReference type="NCBI Taxonomy" id="273540"/>
    <lineage>
        <taxon>Eukaryota</taxon>
        <taxon>Viridiplantae</taxon>
        <taxon>Streptophyta</taxon>
        <taxon>Embryophyta</taxon>
        <taxon>Tracheophyta</taxon>
        <taxon>Spermatophyta</taxon>
        <taxon>Magnoliopsida</taxon>
        <taxon>Proteales</taxon>
        <taxon>Proteaceae</taxon>
        <taxon>Protea</taxon>
    </lineage>
</organism>
<dbReference type="AlphaFoldDB" id="A0A9Q0HG19"/>
<sequence length="146" mass="16051">MKRGRKKSEIPKTWSTNKDRDNNGGVGARTVGVGVDAEGLVGSKNEVVLPVQRTSGPNSTKAFNDIEELRRKGFARGLCFLSISLSWPMRLAIRIRVVLVALSFDLIFTGLTNMSHLLSLQVEVHMQSKNLSTCKNLACMLPRGIP</sequence>
<keyword evidence="4" id="KW-1185">Reference proteome</keyword>
<evidence type="ECO:0000256" key="2">
    <source>
        <dbReference type="SAM" id="Phobius"/>
    </source>
</evidence>
<dbReference type="EMBL" id="JAMYWD010000008">
    <property type="protein sequence ID" value="KAJ4963372.1"/>
    <property type="molecule type" value="Genomic_DNA"/>
</dbReference>
<evidence type="ECO:0000256" key="1">
    <source>
        <dbReference type="SAM" id="MobiDB-lite"/>
    </source>
</evidence>
<name>A0A9Q0HG19_9MAGN</name>
<dbReference type="Proteomes" id="UP001141806">
    <property type="component" value="Unassembled WGS sequence"/>
</dbReference>
<keyword evidence="2" id="KW-0472">Membrane</keyword>
<evidence type="ECO:0000313" key="3">
    <source>
        <dbReference type="EMBL" id="KAJ4963372.1"/>
    </source>
</evidence>
<comment type="caution">
    <text evidence="3">The sequence shown here is derived from an EMBL/GenBank/DDBJ whole genome shotgun (WGS) entry which is preliminary data.</text>
</comment>
<protein>
    <submittedName>
        <fullName evidence="3">Uncharacterized protein</fullName>
    </submittedName>
</protein>
<gene>
    <name evidence="3" type="ORF">NE237_023311</name>
</gene>
<evidence type="ECO:0000313" key="4">
    <source>
        <dbReference type="Proteomes" id="UP001141806"/>
    </source>
</evidence>
<accession>A0A9Q0HG19</accession>
<proteinExistence type="predicted"/>
<feature type="region of interest" description="Disordered" evidence="1">
    <location>
        <begin position="1"/>
        <end position="27"/>
    </location>
</feature>